<evidence type="ECO:0000313" key="19">
    <source>
        <dbReference type="Proteomes" id="UP000694557"/>
    </source>
</evidence>
<dbReference type="SMART" id="SM00389">
    <property type="entry name" value="HOX"/>
    <property type="match status" value="1"/>
</dbReference>
<dbReference type="SUPFAM" id="SSF46689">
    <property type="entry name" value="Homeodomain-like"/>
    <property type="match status" value="1"/>
</dbReference>
<dbReference type="GeneTree" id="ENSGT01030000234515"/>
<keyword evidence="5" id="KW-0808">Transferase</keyword>
<dbReference type="PROSITE" id="PS50922">
    <property type="entry name" value="TLC"/>
    <property type="match status" value="1"/>
</dbReference>
<keyword evidence="12 14" id="KW-0371">Homeobox</keyword>
<keyword evidence="12 14" id="KW-0539">Nucleus</keyword>
<keyword evidence="6 13" id="KW-0812">Transmembrane</keyword>
<evidence type="ECO:0000256" key="6">
    <source>
        <dbReference type="ARBA" id="ARBA00022692"/>
    </source>
</evidence>
<feature type="domain" description="Homeobox" evidence="16">
    <location>
        <begin position="67"/>
        <end position="128"/>
    </location>
</feature>
<dbReference type="PIRSF" id="PIRSF005225">
    <property type="entry name" value="LAG1_LAC1"/>
    <property type="match status" value="1"/>
</dbReference>
<dbReference type="Ensembl" id="ENSOKIT00005002433.1">
    <property type="protein sequence ID" value="ENSOKIP00005002310.1"/>
    <property type="gene ID" value="ENSOKIG00005001110.1"/>
</dbReference>
<reference evidence="18" key="1">
    <citation type="submission" date="2025-08" db="UniProtKB">
        <authorList>
            <consortium name="Ensembl"/>
        </authorList>
    </citation>
    <scope>IDENTIFICATION</scope>
</reference>
<dbReference type="GO" id="GO:0050291">
    <property type="term" value="F:sphingosine N-acyltransferase activity"/>
    <property type="evidence" value="ECO:0007669"/>
    <property type="project" value="InterPro"/>
</dbReference>
<dbReference type="GO" id="GO:0005634">
    <property type="term" value="C:nucleus"/>
    <property type="evidence" value="ECO:0007669"/>
    <property type="project" value="UniProtKB-SubCell"/>
</dbReference>
<sequence length="267" mass="31136">MVSSLSEWFWNERLWFPEGLGWADLEDKDGRVYAKASDLWVVLPIALAFLVIRQIFEGLVATPLAAVMGVKEKVRLIVSHNPTLESFYCNTTKNPSQSSIDSLCKQTGCSERQVQRWFRRRRNQDRPSLLKKFKEASWRFTFYLLAFIAGLAALIDKPWLYDFKEMWQGFPILTLLPSQYWYYMIELGFYVSLIFSVASDVKRKDFKEQMVHHMATIFLISFSWCVNYIRAGTLIMLLHDSSDYLLEVQPITGELGHQHNMIIISLP</sequence>
<evidence type="ECO:0000313" key="18">
    <source>
        <dbReference type="Ensembl" id="ENSOKIP00005002310.1"/>
    </source>
</evidence>
<keyword evidence="9" id="KW-0443">Lipid metabolism</keyword>
<evidence type="ECO:0000256" key="11">
    <source>
        <dbReference type="ARBA" id="ARBA00049036"/>
    </source>
</evidence>
<comment type="catalytic activity">
    <reaction evidence="11">
        <text>sphinganine + octadecanoyl-CoA = N-(octadecanoyl)-sphinganine + CoA + H(+)</text>
        <dbReference type="Rhea" id="RHEA:36547"/>
        <dbReference type="ChEBI" id="CHEBI:15378"/>
        <dbReference type="ChEBI" id="CHEBI:57287"/>
        <dbReference type="ChEBI" id="CHEBI:57394"/>
        <dbReference type="ChEBI" id="CHEBI:57817"/>
        <dbReference type="ChEBI" id="CHEBI:67033"/>
    </reaction>
    <physiologicalReaction direction="left-to-right" evidence="11">
        <dbReference type="Rhea" id="RHEA:36548"/>
    </physiologicalReaction>
</comment>
<keyword evidence="8 15" id="KW-1133">Transmembrane helix</keyword>
<dbReference type="Pfam" id="PF00046">
    <property type="entry name" value="Homeodomain"/>
    <property type="match status" value="1"/>
</dbReference>
<feature type="domain" description="TLC" evidence="17">
    <location>
        <begin position="131"/>
        <end position="267"/>
    </location>
</feature>
<name>A0A8C7CD03_ONCKI</name>
<reference evidence="18" key="2">
    <citation type="submission" date="2025-09" db="UniProtKB">
        <authorList>
            <consortium name="Ensembl"/>
        </authorList>
    </citation>
    <scope>IDENTIFICATION</scope>
</reference>
<evidence type="ECO:0000256" key="5">
    <source>
        <dbReference type="ARBA" id="ARBA00022679"/>
    </source>
</evidence>
<proteinExistence type="predicted"/>
<keyword evidence="19" id="KW-1185">Reference proteome</keyword>
<dbReference type="Pfam" id="PF03798">
    <property type="entry name" value="TRAM_LAG1_CLN8"/>
    <property type="match status" value="1"/>
</dbReference>
<keyword evidence="10 13" id="KW-0472">Membrane</keyword>
<feature type="transmembrane region" description="Helical" evidence="15">
    <location>
        <begin position="140"/>
        <end position="160"/>
    </location>
</feature>
<dbReference type="SMART" id="SM00724">
    <property type="entry name" value="TLC"/>
    <property type="match status" value="1"/>
</dbReference>
<dbReference type="UniPathway" id="UPA00222"/>
<dbReference type="InterPro" id="IPR009057">
    <property type="entry name" value="Homeodomain-like_sf"/>
</dbReference>
<feature type="DNA-binding region" description="Homeobox" evidence="12">
    <location>
        <begin position="69"/>
        <end position="129"/>
    </location>
</feature>
<accession>A0A8C7CD03</accession>
<organism evidence="18 19">
    <name type="scientific">Oncorhynchus kisutch</name>
    <name type="common">Coho salmon</name>
    <name type="synonym">Salmo kisutch</name>
    <dbReference type="NCBI Taxonomy" id="8019"/>
    <lineage>
        <taxon>Eukaryota</taxon>
        <taxon>Metazoa</taxon>
        <taxon>Chordata</taxon>
        <taxon>Craniata</taxon>
        <taxon>Vertebrata</taxon>
        <taxon>Euteleostomi</taxon>
        <taxon>Actinopterygii</taxon>
        <taxon>Neopterygii</taxon>
        <taxon>Teleostei</taxon>
        <taxon>Protacanthopterygii</taxon>
        <taxon>Salmoniformes</taxon>
        <taxon>Salmonidae</taxon>
        <taxon>Salmoninae</taxon>
        <taxon>Oncorhynchus</taxon>
    </lineage>
</organism>
<evidence type="ECO:0000256" key="1">
    <source>
        <dbReference type="ARBA" id="ARBA00004477"/>
    </source>
</evidence>
<evidence type="ECO:0000256" key="4">
    <source>
        <dbReference type="ARBA" id="ARBA00022516"/>
    </source>
</evidence>
<dbReference type="GO" id="GO:0046513">
    <property type="term" value="P:ceramide biosynthetic process"/>
    <property type="evidence" value="ECO:0007669"/>
    <property type="project" value="InterPro"/>
</dbReference>
<evidence type="ECO:0000256" key="13">
    <source>
        <dbReference type="PROSITE-ProRule" id="PRU00205"/>
    </source>
</evidence>
<keyword evidence="12 14" id="KW-0238">DNA-binding</keyword>
<evidence type="ECO:0000256" key="14">
    <source>
        <dbReference type="RuleBase" id="RU000682"/>
    </source>
</evidence>
<evidence type="ECO:0000256" key="15">
    <source>
        <dbReference type="SAM" id="Phobius"/>
    </source>
</evidence>
<protein>
    <submittedName>
        <fullName evidence="18">Ceramide synthase 2</fullName>
    </submittedName>
</protein>
<feature type="transmembrane region" description="Helical" evidence="15">
    <location>
        <begin position="210"/>
        <end position="229"/>
    </location>
</feature>
<evidence type="ECO:0000259" key="16">
    <source>
        <dbReference type="PROSITE" id="PS50071"/>
    </source>
</evidence>
<feature type="transmembrane region" description="Helical" evidence="15">
    <location>
        <begin position="39"/>
        <end position="67"/>
    </location>
</feature>
<dbReference type="AlphaFoldDB" id="A0A8C7CD03"/>
<dbReference type="PANTHER" id="PTHR12560">
    <property type="entry name" value="LONGEVITY ASSURANCE FACTOR 1 LAG1"/>
    <property type="match status" value="1"/>
</dbReference>
<dbReference type="GO" id="GO:0003677">
    <property type="term" value="F:DNA binding"/>
    <property type="evidence" value="ECO:0007669"/>
    <property type="project" value="UniProtKB-UniRule"/>
</dbReference>
<comment type="subcellular location">
    <subcellularLocation>
        <location evidence="1">Endoplasmic reticulum membrane</location>
        <topology evidence="1">Multi-pass membrane protein</topology>
    </subcellularLocation>
    <subcellularLocation>
        <location evidence="12 14">Nucleus</location>
    </subcellularLocation>
</comment>
<gene>
    <name evidence="18" type="primary">CERS2</name>
    <name evidence="18" type="synonym">LOC109884519</name>
</gene>
<dbReference type="PROSITE" id="PS50071">
    <property type="entry name" value="HOMEOBOX_2"/>
    <property type="match status" value="1"/>
</dbReference>
<keyword evidence="4" id="KW-0444">Lipid biosynthesis</keyword>
<dbReference type="Proteomes" id="UP000694557">
    <property type="component" value="Unassembled WGS sequence"/>
</dbReference>
<dbReference type="Gene3D" id="1.10.10.60">
    <property type="entry name" value="Homeodomain-like"/>
    <property type="match status" value="1"/>
</dbReference>
<dbReference type="GO" id="GO:0005789">
    <property type="term" value="C:endoplasmic reticulum membrane"/>
    <property type="evidence" value="ECO:0007669"/>
    <property type="project" value="UniProtKB-SubCell"/>
</dbReference>
<evidence type="ECO:0000256" key="7">
    <source>
        <dbReference type="ARBA" id="ARBA00022824"/>
    </source>
</evidence>
<evidence type="ECO:0000256" key="10">
    <source>
        <dbReference type="ARBA" id="ARBA00023136"/>
    </source>
</evidence>
<comment type="pathway">
    <text evidence="3">Sphingolipid metabolism.</text>
</comment>
<comment type="pathway">
    <text evidence="2">Lipid metabolism; sphingolipid metabolism.</text>
</comment>
<dbReference type="InterPro" id="IPR016439">
    <property type="entry name" value="Lag1/Lac1-like"/>
</dbReference>
<dbReference type="InterPro" id="IPR001356">
    <property type="entry name" value="HD"/>
</dbReference>
<keyword evidence="7" id="KW-0256">Endoplasmic reticulum</keyword>
<dbReference type="InterPro" id="IPR006634">
    <property type="entry name" value="TLC-dom"/>
</dbReference>
<evidence type="ECO:0000256" key="8">
    <source>
        <dbReference type="ARBA" id="ARBA00022989"/>
    </source>
</evidence>
<evidence type="ECO:0000256" key="3">
    <source>
        <dbReference type="ARBA" id="ARBA00004991"/>
    </source>
</evidence>
<dbReference type="FunFam" id="1.10.10.60:FF:000020">
    <property type="entry name" value="Ceramide synthase 5"/>
    <property type="match status" value="1"/>
</dbReference>
<evidence type="ECO:0000259" key="17">
    <source>
        <dbReference type="PROSITE" id="PS50922"/>
    </source>
</evidence>
<dbReference type="CDD" id="cd00086">
    <property type="entry name" value="homeodomain"/>
    <property type="match status" value="1"/>
</dbReference>
<dbReference type="PANTHER" id="PTHR12560:SF7">
    <property type="entry name" value="CERAMIDE SYNTHASE 2"/>
    <property type="match status" value="1"/>
</dbReference>
<evidence type="ECO:0000256" key="9">
    <source>
        <dbReference type="ARBA" id="ARBA00023098"/>
    </source>
</evidence>
<evidence type="ECO:0000256" key="12">
    <source>
        <dbReference type="PROSITE-ProRule" id="PRU00108"/>
    </source>
</evidence>
<feature type="transmembrane region" description="Helical" evidence="15">
    <location>
        <begin position="180"/>
        <end position="198"/>
    </location>
</feature>
<evidence type="ECO:0000256" key="2">
    <source>
        <dbReference type="ARBA" id="ARBA00004760"/>
    </source>
</evidence>